<evidence type="ECO:0000313" key="1">
    <source>
        <dbReference type="EMBL" id="KKM72132.1"/>
    </source>
</evidence>
<name>A0A0F9MSC2_9ZZZZ</name>
<gene>
    <name evidence="1" type="ORF">LCGC14_1423590</name>
</gene>
<proteinExistence type="predicted"/>
<accession>A0A0F9MSC2</accession>
<comment type="caution">
    <text evidence="1">The sequence shown here is derived from an EMBL/GenBank/DDBJ whole genome shotgun (WGS) entry which is preliminary data.</text>
</comment>
<sequence length="230" mass="23738">MSQLIVISQQNSPGLGADGTHLAQRATRDGIPFIASWKQALLLEGRVFQVTVGSLSAGADIAPITGGGGNLVVDQDQPEFIIGVPNGLTLIPLDIMISVNGDVDADTEVIDIILTADTTSQGPSSVTGTIESPTNMITNGPGPRGTAFSAITSDITDPTVSMILDSETLTEAAVTVANALVYSLKLHYAPKIPVLLKGPASLYGYWGGTADATGVASIVYAEVPESRFTV</sequence>
<reference evidence="1" key="1">
    <citation type="journal article" date="2015" name="Nature">
        <title>Complex archaea that bridge the gap between prokaryotes and eukaryotes.</title>
        <authorList>
            <person name="Spang A."/>
            <person name="Saw J.H."/>
            <person name="Jorgensen S.L."/>
            <person name="Zaremba-Niedzwiedzka K."/>
            <person name="Martijn J."/>
            <person name="Lind A.E."/>
            <person name="van Eijk R."/>
            <person name="Schleper C."/>
            <person name="Guy L."/>
            <person name="Ettema T.J."/>
        </authorList>
    </citation>
    <scope>NUCLEOTIDE SEQUENCE</scope>
</reference>
<organism evidence="1">
    <name type="scientific">marine sediment metagenome</name>
    <dbReference type="NCBI Taxonomy" id="412755"/>
    <lineage>
        <taxon>unclassified sequences</taxon>
        <taxon>metagenomes</taxon>
        <taxon>ecological metagenomes</taxon>
    </lineage>
</organism>
<protein>
    <submittedName>
        <fullName evidence="1">Uncharacterized protein</fullName>
    </submittedName>
</protein>
<dbReference type="EMBL" id="LAZR01009524">
    <property type="protein sequence ID" value="KKM72132.1"/>
    <property type="molecule type" value="Genomic_DNA"/>
</dbReference>
<dbReference type="AlphaFoldDB" id="A0A0F9MSC2"/>